<comment type="caution">
    <text evidence="2">The sequence shown here is derived from an EMBL/GenBank/DDBJ whole genome shotgun (WGS) entry which is preliminary data.</text>
</comment>
<evidence type="ECO:0000256" key="1">
    <source>
        <dbReference type="SAM" id="Phobius"/>
    </source>
</evidence>
<keyword evidence="1" id="KW-0812">Transmembrane</keyword>
<evidence type="ECO:0000313" key="3">
    <source>
        <dbReference type="Proteomes" id="UP000823405"/>
    </source>
</evidence>
<protein>
    <submittedName>
        <fullName evidence="2">Uncharacterized protein</fullName>
    </submittedName>
</protein>
<keyword evidence="3" id="KW-1185">Reference proteome</keyword>
<evidence type="ECO:0000313" key="2">
    <source>
        <dbReference type="EMBL" id="KAG0306434.1"/>
    </source>
</evidence>
<name>A0A9P6UJQ8_9FUNG</name>
<dbReference type="AlphaFoldDB" id="A0A9P6UJQ8"/>
<organism evidence="2 3">
    <name type="scientific">Linnemannia gamsii</name>
    <dbReference type="NCBI Taxonomy" id="64522"/>
    <lineage>
        <taxon>Eukaryota</taxon>
        <taxon>Fungi</taxon>
        <taxon>Fungi incertae sedis</taxon>
        <taxon>Mucoromycota</taxon>
        <taxon>Mortierellomycotina</taxon>
        <taxon>Mortierellomycetes</taxon>
        <taxon>Mortierellales</taxon>
        <taxon>Mortierellaceae</taxon>
        <taxon>Linnemannia</taxon>
    </lineage>
</organism>
<keyword evidence="1" id="KW-1133">Transmembrane helix</keyword>
<sequence>MTVTGSSWLDFVIGFVVSLIASVMNAAGLNLLKLDHVRNSARTQERQRHECGRPLWHVGLYLYVGSQLAGSTIALSK</sequence>
<keyword evidence="1" id="KW-0472">Membrane</keyword>
<gene>
    <name evidence="2" type="ORF">BGZ97_000751</name>
</gene>
<proteinExistence type="predicted"/>
<feature type="transmembrane region" description="Helical" evidence="1">
    <location>
        <begin position="55"/>
        <end position="75"/>
    </location>
</feature>
<reference evidence="2" key="1">
    <citation type="journal article" date="2020" name="Fungal Divers.">
        <title>Resolving the Mortierellaceae phylogeny through synthesis of multi-gene phylogenetics and phylogenomics.</title>
        <authorList>
            <person name="Vandepol N."/>
            <person name="Liber J."/>
            <person name="Desiro A."/>
            <person name="Na H."/>
            <person name="Kennedy M."/>
            <person name="Barry K."/>
            <person name="Grigoriev I.V."/>
            <person name="Miller A.N."/>
            <person name="O'Donnell K."/>
            <person name="Stajich J.E."/>
            <person name="Bonito G."/>
        </authorList>
    </citation>
    <scope>NUCLEOTIDE SEQUENCE</scope>
    <source>
        <strain evidence="2">NVP60</strain>
    </source>
</reference>
<dbReference type="Proteomes" id="UP000823405">
    <property type="component" value="Unassembled WGS sequence"/>
</dbReference>
<dbReference type="OrthoDB" id="165382at2759"/>
<accession>A0A9P6UJQ8</accession>
<feature type="transmembrane region" description="Helical" evidence="1">
    <location>
        <begin position="12"/>
        <end position="34"/>
    </location>
</feature>
<dbReference type="EMBL" id="JAAAIN010001141">
    <property type="protein sequence ID" value="KAG0306434.1"/>
    <property type="molecule type" value="Genomic_DNA"/>
</dbReference>